<evidence type="ECO:0000313" key="3">
    <source>
        <dbReference type="Proteomes" id="UP000290204"/>
    </source>
</evidence>
<feature type="transmembrane region" description="Helical" evidence="1">
    <location>
        <begin position="109"/>
        <end position="131"/>
    </location>
</feature>
<feature type="transmembrane region" description="Helical" evidence="1">
    <location>
        <begin position="306"/>
        <end position="325"/>
    </location>
</feature>
<feature type="transmembrane region" description="Helical" evidence="1">
    <location>
        <begin position="78"/>
        <end position="97"/>
    </location>
</feature>
<proteinExistence type="predicted"/>
<feature type="transmembrane region" description="Helical" evidence="1">
    <location>
        <begin position="210"/>
        <end position="228"/>
    </location>
</feature>
<name>A0A4Q1CEZ2_9BACT</name>
<gene>
    <name evidence="2" type="ORF">ESA94_17460</name>
</gene>
<dbReference type="OrthoDB" id="626768at2"/>
<dbReference type="Proteomes" id="UP000290204">
    <property type="component" value="Unassembled WGS sequence"/>
</dbReference>
<evidence type="ECO:0000313" key="2">
    <source>
        <dbReference type="EMBL" id="RXK58425.1"/>
    </source>
</evidence>
<organism evidence="2 3">
    <name type="scientific">Lacibacter luteus</name>
    <dbReference type="NCBI Taxonomy" id="2508719"/>
    <lineage>
        <taxon>Bacteria</taxon>
        <taxon>Pseudomonadati</taxon>
        <taxon>Bacteroidota</taxon>
        <taxon>Chitinophagia</taxon>
        <taxon>Chitinophagales</taxon>
        <taxon>Chitinophagaceae</taxon>
        <taxon>Lacibacter</taxon>
    </lineage>
</organism>
<feature type="transmembrane region" description="Helical" evidence="1">
    <location>
        <begin position="276"/>
        <end position="294"/>
    </location>
</feature>
<keyword evidence="1" id="KW-0472">Membrane</keyword>
<feature type="transmembrane region" description="Helical" evidence="1">
    <location>
        <begin position="137"/>
        <end position="157"/>
    </location>
</feature>
<feature type="transmembrane region" description="Helical" evidence="1">
    <location>
        <begin position="337"/>
        <end position="355"/>
    </location>
</feature>
<comment type="caution">
    <text evidence="2">The sequence shown here is derived from an EMBL/GenBank/DDBJ whole genome shotgun (WGS) entry which is preliminary data.</text>
</comment>
<accession>A0A4Q1CEZ2</accession>
<dbReference type="RefSeq" id="WP_129132226.1">
    <property type="nucleotide sequence ID" value="NZ_SDHW01000006.1"/>
</dbReference>
<feature type="transmembrane region" description="Helical" evidence="1">
    <location>
        <begin position="169"/>
        <end position="198"/>
    </location>
</feature>
<dbReference type="AlphaFoldDB" id="A0A4Q1CEZ2"/>
<keyword evidence="1" id="KW-1133">Transmembrane helix</keyword>
<feature type="transmembrane region" description="Helical" evidence="1">
    <location>
        <begin position="7"/>
        <end position="25"/>
    </location>
</feature>
<keyword evidence="1" id="KW-0812">Transmembrane</keyword>
<dbReference type="EMBL" id="SDHW01000006">
    <property type="protein sequence ID" value="RXK58425.1"/>
    <property type="molecule type" value="Genomic_DNA"/>
</dbReference>
<feature type="transmembrane region" description="Helical" evidence="1">
    <location>
        <begin position="360"/>
        <end position="380"/>
    </location>
</feature>
<protein>
    <recommendedName>
        <fullName evidence="4">Glycosyltransferase RgtA/B/C/D-like domain-containing protein</fullName>
    </recommendedName>
</protein>
<evidence type="ECO:0000256" key="1">
    <source>
        <dbReference type="SAM" id="Phobius"/>
    </source>
</evidence>
<evidence type="ECO:0008006" key="4">
    <source>
        <dbReference type="Google" id="ProtNLM"/>
    </source>
</evidence>
<reference evidence="2 3" key="1">
    <citation type="submission" date="2019-01" db="EMBL/GenBank/DDBJ databases">
        <title>Lacibacter sp. strain TTM-7.</title>
        <authorList>
            <person name="Chen W.-M."/>
        </authorList>
    </citation>
    <scope>NUCLEOTIDE SEQUENCE [LARGE SCALE GENOMIC DNA]</scope>
    <source>
        <strain evidence="2 3">TTM-7</strain>
    </source>
</reference>
<sequence>MNTPKQLYIATGIAILVSFFIYYPVFFTDYAFTDEAHQLWNNKDGSNFTIFLNHGRIITGWLFDAAFANIQSVGDIKWLRMFSFASLLVFILVYAVYGRKLFKQLGLPAELWWLSVVFIPCSLSAAIYIGWASCAEIFFATTTAFLSGYILFTKLNSSEQYIQIPTGTLVMSVVFALSSLFTYQTAFGFFLFPFFLYFISKKAAKTDRTVVIGIVFYLACYVLYYLLFKYSLKVYNVTASERTAINIDPLGKLSFFFSYPLAQAFSFNFLYNARSIVSQLFYPAMLVLWMLSLYWQNNKKQVGKILLHVAFCIGFFVLMYLPLMISLENFASYRTMFAFNFAAFVILCYSLLTFFKSEPIIRWVTVTASLILTVTAFYNYHYNFSKPLAMEYQTLRNVFLTAYKEGDSVLLKRPPVNAFKPLYGINYYTDEFGYPSTEKDWTADPLLKQLLLEKTGSREKAGRLIVLQYAHADSVQFNEKRRAFSGLVIDMEQLMMKNNAE</sequence>
<keyword evidence="3" id="KW-1185">Reference proteome</keyword>